<keyword evidence="1" id="KW-1185">Reference proteome</keyword>
<dbReference type="WBParaSite" id="Pan_g1996.t1">
    <property type="protein sequence ID" value="Pan_g1996.t1"/>
    <property type="gene ID" value="Pan_g1996"/>
</dbReference>
<organism evidence="1 2">
    <name type="scientific">Panagrellus redivivus</name>
    <name type="common">Microworm</name>
    <dbReference type="NCBI Taxonomy" id="6233"/>
    <lineage>
        <taxon>Eukaryota</taxon>
        <taxon>Metazoa</taxon>
        <taxon>Ecdysozoa</taxon>
        <taxon>Nematoda</taxon>
        <taxon>Chromadorea</taxon>
        <taxon>Rhabditida</taxon>
        <taxon>Tylenchina</taxon>
        <taxon>Panagrolaimomorpha</taxon>
        <taxon>Panagrolaimoidea</taxon>
        <taxon>Panagrolaimidae</taxon>
        <taxon>Panagrellus</taxon>
    </lineage>
</organism>
<reference evidence="1" key="1">
    <citation type="journal article" date="2013" name="Genetics">
        <title>The draft genome and transcriptome of Panagrellus redivivus are shaped by the harsh demands of a free-living lifestyle.</title>
        <authorList>
            <person name="Srinivasan J."/>
            <person name="Dillman A.R."/>
            <person name="Macchietto M.G."/>
            <person name="Heikkinen L."/>
            <person name="Lakso M."/>
            <person name="Fracchia K.M."/>
            <person name="Antoshechkin I."/>
            <person name="Mortazavi A."/>
            <person name="Wong G."/>
            <person name="Sternberg P.W."/>
        </authorList>
    </citation>
    <scope>NUCLEOTIDE SEQUENCE [LARGE SCALE GENOMIC DNA]</scope>
    <source>
        <strain evidence="1">MT8872</strain>
    </source>
</reference>
<sequence>MTELTTTDSTDSDGTIIDSLTSTITLETATDSTDETDLEESNESSYSTCLCCEDCIKGDGYSSDLQDELTSAEQQIILDEYKTRPVDGTYKKYFFRLPFLKRNEEDDARRRKENPSPDDETFIKRLDWLHVKMPNTFNYTAAIERNNVTRGLLHSLLRHYSEWTDHIPEMSKTSRKLGHKHSDVFSIINNISGEHASNTTVTKTTKEYIEEFEHEAVNNFKYRENAAFSEMQMLIYDFILNNTTEQRYRGETCNEKGDVAVVFNTTDKFGTDTVMIFGMDKFVYQNNSNLRDERPFRFIITVFFKSPTTERYVSPSKLFPPLQPNN</sequence>
<accession>A0A7E4VEV7</accession>
<evidence type="ECO:0000313" key="2">
    <source>
        <dbReference type="WBParaSite" id="Pan_g1996.t1"/>
    </source>
</evidence>
<proteinExistence type="predicted"/>
<name>A0A7E4VEV7_PANRE</name>
<evidence type="ECO:0000313" key="1">
    <source>
        <dbReference type="Proteomes" id="UP000492821"/>
    </source>
</evidence>
<protein>
    <submittedName>
        <fullName evidence="2">SERPIN domain-containing protein</fullName>
    </submittedName>
</protein>
<dbReference type="AlphaFoldDB" id="A0A7E4VEV7"/>
<dbReference type="Proteomes" id="UP000492821">
    <property type="component" value="Unassembled WGS sequence"/>
</dbReference>
<reference evidence="2" key="2">
    <citation type="submission" date="2020-10" db="UniProtKB">
        <authorList>
            <consortium name="WormBaseParasite"/>
        </authorList>
    </citation>
    <scope>IDENTIFICATION</scope>
</reference>